<dbReference type="HAMAP" id="MF_00699">
    <property type="entry name" value="BriX"/>
    <property type="match status" value="1"/>
</dbReference>
<evidence type="ECO:0000259" key="3">
    <source>
        <dbReference type="PROSITE" id="PS50833"/>
    </source>
</evidence>
<gene>
    <name evidence="4" type="ORF">DRJ31_10010</name>
</gene>
<comment type="function">
    <text evidence="2">Probably involved in the biogenesis of the ribosome.</text>
</comment>
<dbReference type="SUPFAM" id="SSF52954">
    <property type="entry name" value="Class II aaRS ABD-related"/>
    <property type="match status" value="1"/>
</dbReference>
<protein>
    <recommendedName>
        <fullName evidence="2">Probable Brix domain-containing ribosomal biogenesis protein</fullName>
    </recommendedName>
</protein>
<dbReference type="NCBIfam" id="NF002093">
    <property type="entry name" value="PRK00933.1-3"/>
    <property type="match status" value="1"/>
</dbReference>
<dbReference type="PROSITE" id="PS50833">
    <property type="entry name" value="BRIX"/>
    <property type="match status" value="1"/>
</dbReference>
<reference evidence="4 5" key="1">
    <citation type="submission" date="2018-06" db="EMBL/GenBank/DDBJ databases">
        <title>Extensive metabolic versatility and redundancy in microbially diverse, dynamic hydrothermal sediments.</title>
        <authorList>
            <person name="Dombrowski N."/>
            <person name="Teske A."/>
            <person name="Baker B.J."/>
        </authorList>
    </citation>
    <scope>NUCLEOTIDE SEQUENCE [LARGE SCALE GENOMIC DNA]</scope>
    <source>
        <strain evidence="4">B66_G16</strain>
    </source>
</reference>
<accession>A0A497EJQ3</accession>
<evidence type="ECO:0000256" key="1">
    <source>
        <dbReference type="ARBA" id="ARBA00022517"/>
    </source>
</evidence>
<dbReference type="GO" id="GO:0019843">
    <property type="term" value="F:rRNA binding"/>
    <property type="evidence" value="ECO:0007669"/>
    <property type="project" value="InterPro"/>
</dbReference>
<evidence type="ECO:0000256" key="2">
    <source>
        <dbReference type="HAMAP-Rule" id="MF_00699"/>
    </source>
</evidence>
<evidence type="ECO:0000313" key="4">
    <source>
        <dbReference type="EMBL" id="RLE46457.1"/>
    </source>
</evidence>
<feature type="domain" description="Brix" evidence="3">
    <location>
        <begin position="1"/>
        <end position="150"/>
    </location>
</feature>
<dbReference type="AlphaFoldDB" id="A0A497EJQ3"/>
<dbReference type="InterPro" id="IPR007109">
    <property type="entry name" value="Brix"/>
</dbReference>
<dbReference type="EMBL" id="QMQV01000183">
    <property type="protein sequence ID" value="RLE46457.1"/>
    <property type="molecule type" value="Genomic_DNA"/>
</dbReference>
<proteinExistence type="inferred from homology"/>
<organism evidence="4 5">
    <name type="scientific">Thermoproteota archaeon</name>
    <dbReference type="NCBI Taxonomy" id="2056631"/>
    <lineage>
        <taxon>Archaea</taxon>
        <taxon>Thermoproteota</taxon>
    </lineage>
</organism>
<sequence>MLLTTSRKPSRKTRSLAKALARYLNWRYVNRGKMSLEDVFLLDKHVAIIEEVKGNPAVLKLYRDGKQHFMLRFNASNIKKVKMDDSPPVFVGNPPFDPLLFGAIPHSKAGLKLMRKVEFPKEIVVKDGRLYFYYKDELVFSLKVLKLQTI</sequence>
<dbReference type="Proteomes" id="UP000278475">
    <property type="component" value="Unassembled WGS sequence"/>
</dbReference>
<dbReference type="InterPro" id="IPR023548">
    <property type="entry name" value="Brix_dom_Rbsml_bgen_prot"/>
</dbReference>
<dbReference type="GO" id="GO:0006364">
    <property type="term" value="P:rRNA processing"/>
    <property type="evidence" value="ECO:0007669"/>
    <property type="project" value="InterPro"/>
</dbReference>
<keyword evidence="1 2" id="KW-0690">Ribosome biogenesis</keyword>
<dbReference type="SMART" id="SM00879">
    <property type="entry name" value="Brix"/>
    <property type="match status" value="1"/>
</dbReference>
<evidence type="ECO:0000313" key="5">
    <source>
        <dbReference type="Proteomes" id="UP000278475"/>
    </source>
</evidence>
<comment type="caution">
    <text evidence="4">The sequence shown here is derived from an EMBL/GenBank/DDBJ whole genome shotgun (WGS) entry which is preliminary data.</text>
</comment>
<dbReference type="Gene3D" id="3.40.50.10480">
    <property type="entry name" value="Probable brix-domain ribosomal biogenesis protein"/>
    <property type="match status" value="1"/>
</dbReference>
<name>A0A497EJQ3_9CREN</name>